<evidence type="ECO:0000256" key="1">
    <source>
        <dbReference type="SAM" id="MobiDB-lite"/>
    </source>
</evidence>
<feature type="region of interest" description="Disordered" evidence="1">
    <location>
        <begin position="221"/>
        <end position="269"/>
    </location>
</feature>
<dbReference type="PROSITE" id="PS51127">
    <property type="entry name" value="BIG1"/>
    <property type="match status" value="1"/>
</dbReference>
<comment type="caution">
    <text evidence="4">The sequence shown here is derived from an EMBL/GenBank/DDBJ whole genome shotgun (WGS) entry which is preliminary data.</text>
</comment>
<keyword evidence="2" id="KW-1133">Transmembrane helix</keyword>
<feature type="domain" description="Big-1" evidence="3">
    <location>
        <begin position="23"/>
        <end position="120"/>
    </location>
</feature>
<protein>
    <recommendedName>
        <fullName evidence="3">Big-1 domain-containing protein</fullName>
    </recommendedName>
</protein>
<organism evidence="4 5">
    <name type="scientific">Candidatus Iainarchaeum sp</name>
    <dbReference type="NCBI Taxonomy" id="3101447"/>
    <lineage>
        <taxon>Archaea</taxon>
        <taxon>Candidatus Iainarchaeota</taxon>
        <taxon>Candidatus Iainarchaeia</taxon>
        <taxon>Candidatus Iainarchaeales</taxon>
        <taxon>Candidatus Iainarchaeaceae</taxon>
        <taxon>Candidatus Iainarchaeum</taxon>
    </lineage>
</organism>
<feature type="compositionally biased region" description="Low complexity" evidence="1">
    <location>
        <begin position="245"/>
        <end position="269"/>
    </location>
</feature>
<dbReference type="EMBL" id="JAGVWC010000009">
    <property type="protein sequence ID" value="MBS3061486.1"/>
    <property type="molecule type" value="Genomic_DNA"/>
</dbReference>
<feature type="transmembrane region" description="Helical" evidence="2">
    <location>
        <begin position="362"/>
        <end position="380"/>
    </location>
</feature>
<name>A0A8T4LF20_9ARCH</name>
<keyword evidence="2" id="KW-0812">Transmembrane</keyword>
<reference evidence="4" key="2">
    <citation type="submission" date="2021-05" db="EMBL/GenBank/DDBJ databases">
        <title>Protein family content uncovers lineage relationships and bacterial pathway maintenance mechanisms in DPANN archaea.</title>
        <authorList>
            <person name="Castelle C.J."/>
            <person name="Meheust R."/>
            <person name="Jaffe A.L."/>
            <person name="Seitz K."/>
            <person name="Gong X."/>
            <person name="Baker B.J."/>
            <person name="Banfield J.F."/>
        </authorList>
    </citation>
    <scope>NUCLEOTIDE SEQUENCE</scope>
    <source>
        <strain evidence="4">RIFCSPLOWO2_01_FULL_AR10_48_17</strain>
    </source>
</reference>
<keyword evidence="2" id="KW-0472">Membrane</keyword>
<evidence type="ECO:0000313" key="5">
    <source>
        <dbReference type="Proteomes" id="UP000675968"/>
    </source>
</evidence>
<gene>
    <name evidence="4" type="ORF">J4215_02805</name>
</gene>
<dbReference type="AlphaFoldDB" id="A0A8T4LF20"/>
<dbReference type="Proteomes" id="UP000675968">
    <property type="component" value="Unassembled WGS sequence"/>
</dbReference>
<accession>A0A8T4LF20</accession>
<evidence type="ECO:0000259" key="3">
    <source>
        <dbReference type="PROSITE" id="PS51127"/>
    </source>
</evidence>
<reference evidence="4" key="1">
    <citation type="submission" date="2021-03" db="EMBL/GenBank/DDBJ databases">
        <authorList>
            <person name="Jaffe A."/>
        </authorList>
    </citation>
    <scope>NUCLEOTIDE SEQUENCE</scope>
    <source>
        <strain evidence="4">RIFCSPLOWO2_01_FULL_AR10_48_17</strain>
    </source>
</reference>
<sequence length="402" mass="40521">MRFIWLTSLAFVLLVAPVFATGSLSISLNSLDAINAGDSTSLVATVSASGDSVSNVQVSISLPSGLTTSDSTTQTAGTLSAGQSTTKSWTITGNSAGTYTITVTTTGTSVTTQTANATLTVNSPGFVTVSAQQSPASTLAASAITTLQLLYANTGGSSTTVSTTITPSSGLTVSSGSATQSFDLNAGQSTSISWTFSMTGTGTQTISAAISSTANNPDDLSYSITGPAAAVPDNGGTNPLPPANPTTAPGGETNSPGSSGSSPPLEETGLCTTGETQVCRTGKEGICSIGTQTCSNETWSACVQKNQPRTEDCFNTIDDDCDGAADANDSDCDTTPGRTDDTGPSADLITPPPSEPGFPIEVALGGLALIVLVGAGYLYYKNQKLIKPPQGKNRMVLKSKPE</sequence>
<evidence type="ECO:0000256" key="2">
    <source>
        <dbReference type="SAM" id="Phobius"/>
    </source>
</evidence>
<feature type="region of interest" description="Disordered" evidence="1">
    <location>
        <begin position="325"/>
        <end position="346"/>
    </location>
</feature>
<evidence type="ECO:0000313" key="4">
    <source>
        <dbReference type="EMBL" id="MBS3061486.1"/>
    </source>
</evidence>
<dbReference type="InterPro" id="IPR003344">
    <property type="entry name" value="Big_1_dom"/>
</dbReference>
<proteinExistence type="predicted"/>